<dbReference type="CDD" id="cd03443">
    <property type="entry name" value="PaaI_thioesterase"/>
    <property type="match status" value="1"/>
</dbReference>
<evidence type="ECO:0000313" key="4">
    <source>
        <dbReference type="Proteomes" id="UP000228945"/>
    </source>
</evidence>
<feature type="domain" description="Thioesterase" evidence="2">
    <location>
        <begin position="56"/>
        <end position="128"/>
    </location>
</feature>
<dbReference type="SUPFAM" id="SSF54637">
    <property type="entry name" value="Thioesterase/thiol ester dehydrase-isomerase"/>
    <property type="match status" value="1"/>
</dbReference>
<dbReference type="PANTHER" id="PTHR43240">
    <property type="entry name" value="1,4-DIHYDROXY-2-NAPHTHOYL-COA THIOESTERASE 1"/>
    <property type="match status" value="1"/>
</dbReference>
<dbReference type="PANTHER" id="PTHR43240:SF20">
    <property type="entry name" value="MEDIUM_LONG-CHAIN ACYL-COA THIOESTERASE YIGI"/>
    <property type="match status" value="1"/>
</dbReference>
<name>A0A2D2AXR6_9CAUL</name>
<dbReference type="AlphaFoldDB" id="A0A2D2AXR6"/>
<dbReference type="KEGG" id="cmb:CSW64_10485"/>
<evidence type="ECO:0000256" key="1">
    <source>
        <dbReference type="SAM" id="MobiDB-lite"/>
    </source>
</evidence>
<dbReference type="GO" id="GO:0016790">
    <property type="term" value="F:thiolester hydrolase activity"/>
    <property type="evidence" value="ECO:0007669"/>
    <property type="project" value="UniProtKB-ARBA"/>
</dbReference>
<dbReference type="Pfam" id="PF03061">
    <property type="entry name" value="4HBT"/>
    <property type="match status" value="1"/>
</dbReference>
<proteinExistence type="predicted"/>
<dbReference type="Gene3D" id="3.10.129.10">
    <property type="entry name" value="Hotdog Thioesterase"/>
    <property type="match status" value="1"/>
</dbReference>
<dbReference type="Proteomes" id="UP000228945">
    <property type="component" value="Chromosome"/>
</dbReference>
<evidence type="ECO:0000259" key="2">
    <source>
        <dbReference type="Pfam" id="PF03061"/>
    </source>
</evidence>
<reference evidence="3 4" key="1">
    <citation type="submission" date="2017-10" db="EMBL/GenBank/DDBJ databases">
        <title>Genome sequence of Caulobacter mirabilis FWC38.</title>
        <authorList>
            <person name="Fiebig A."/>
            <person name="Crosson S."/>
        </authorList>
    </citation>
    <scope>NUCLEOTIDE SEQUENCE [LARGE SCALE GENOMIC DNA]</scope>
    <source>
        <strain evidence="3 4">FWC 38</strain>
    </source>
</reference>
<dbReference type="OrthoDB" id="7061558at2"/>
<feature type="region of interest" description="Disordered" evidence="1">
    <location>
        <begin position="1"/>
        <end position="21"/>
    </location>
</feature>
<organism evidence="3 4">
    <name type="scientific">Caulobacter mirabilis</name>
    <dbReference type="NCBI Taxonomy" id="69666"/>
    <lineage>
        <taxon>Bacteria</taxon>
        <taxon>Pseudomonadati</taxon>
        <taxon>Pseudomonadota</taxon>
        <taxon>Alphaproteobacteria</taxon>
        <taxon>Caulobacterales</taxon>
        <taxon>Caulobacteraceae</taxon>
        <taxon>Caulobacter</taxon>
    </lineage>
</organism>
<evidence type="ECO:0000313" key="3">
    <source>
        <dbReference type="EMBL" id="ATQ42804.1"/>
    </source>
</evidence>
<protein>
    <submittedName>
        <fullName evidence="3">Thioesterase</fullName>
    </submittedName>
</protein>
<accession>A0A2D2AXR6</accession>
<gene>
    <name evidence="3" type="ORF">CSW64_10485</name>
</gene>
<keyword evidence="4" id="KW-1185">Reference proteome</keyword>
<dbReference type="RefSeq" id="WP_099622057.1">
    <property type="nucleotide sequence ID" value="NZ_CP024201.1"/>
</dbReference>
<dbReference type="InterPro" id="IPR006683">
    <property type="entry name" value="Thioestr_dom"/>
</dbReference>
<dbReference type="EMBL" id="CP024201">
    <property type="protein sequence ID" value="ATQ42804.1"/>
    <property type="molecule type" value="Genomic_DNA"/>
</dbReference>
<dbReference type="InterPro" id="IPR029069">
    <property type="entry name" value="HotDog_dom_sf"/>
</dbReference>
<sequence length="144" mass="15601">MTALADPNRVPEPPEGFVASARGPFTSHNGPMFHRRTDEALQHAFFVLPRHCNSVGIVHGGMLATFMDGVLAGGVARATGATPITVHLSLDYLAMARAGEWVFGEAVVTRQTRDLVFVEGRVWSGDRDVLRGSAVFKPMKKKAE</sequence>